<name>A0ACC3CZN4_9PEZI</name>
<dbReference type="Proteomes" id="UP001186974">
    <property type="component" value="Unassembled WGS sequence"/>
</dbReference>
<sequence length="79" mass="8226">MPPSKTTTSTSIPTFAQTQLALLDRELQAELAETSLLASQHAPATLARAGLAILNLQISSQRTGLGGKTVLELSLDPAV</sequence>
<proteinExistence type="predicted"/>
<feature type="non-terminal residue" evidence="1">
    <location>
        <position position="79"/>
    </location>
</feature>
<accession>A0ACC3CZN4</accession>
<protein>
    <submittedName>
        <fullName evidence="1">Uncharacterized protein</fullName>
    </submittedName>
</protein>
<reference evidence="1" key="1">
    <citation type="submission" date="2024-09" db="EMBL/GenBank/DDBJ databases">
        <title>Black Yeasts Isolated from many extreme environments.</title>
        <authorList>
            <person name="Coleine C."/>
            <person name="Stajich J.E."/>
            <person name="Selbmann L."/>
        </authorList>
    </citation>
    <scope>NUCLEOTIDE SEQUENCE</scope>
    <source>
        <strain evidence="1">CCFEE 5737</strain>
    </source>
</reference>
<organism evidence="1 2">
    <name type="scientific">Coniosporium uncinatum</name>
    <dbReference type="NCBI Taxonomy" id="93489"/>
    <lineage>
        <taxon>Eukaryota</taxon>
        <taxon>Fungi</taxon>
        <taxon>Dikarya</taxon>
        <taxon>Ascomycota</taxon>
        <taxon>Pezizomycotina</taxon>
        <taxon>Dothideomycetes</taxon>
        <taxon>Dothideomycetes incertae sedis</taxon>
        <taxon>Coniosporium</taxon>
    </lineage>
</organism>
<gene>
    <name evidence="1" type="ORF">LTS18_010522</name>
</gene>
<comment type="caution">
    <text evidence="1">The sequence shown here is derived from an EMBL/GenBank/DDBJ whole genome shotgun (WGS) entry which is preliminary data.</text>
</comment>
<evidence type="ECO:0000313" key="2">
    <source>
        <dbReference type="Proteomes" id="UP001186974"/>
    </source>
</evidence>
<keyword evidence="2" id="KW-1185">Reference proteome</keyword>
<dbReference type="EMBL" id="JAWDJW010009285">
    <property type="protein sequence ID" value="KAK3059573.1"/>
    <property type="molecule type" value="Genomic_DNA"/>
</dbReference>
<evidence type="ECO:0000313" key="1">
    <source>
        <dbReference type="EMBL" id="KAK3059573.1"/>
    </source>
</evidence>